<dbReference type="Pfam" id="PF01676">
    <property type="entry name" value="Metalloenzyme"/>
    <property type="match status" value="1"/>
</dbReference>
<feature type="binding site" evidence="9 13">
    <location>
        <position position="440"/>
    </location>
    <ligand>
        <name>Mn(2+)</name>
        <dbReference type="ChEBI" id="CHEBI:29035"/>
        <label>2</label>
    </ligand>
</feature>
<comment type="pathway">
    <text evidence="3 9">Carbohydrate degradation; glycolysis; pyruvate from D-glyceraldehyde 3-phosphate: step 3/5.</text>
</comment>
<evidence type="ECO:0000313" key="16">
    <source>
        <dbReference type="EMBL" id="MBC9813491.1"/>
    </source>
</evidence>
<dbReference type="GO" id="GO:0006096">
    <property type="term" value="P:glycolytic process"/>
    <property type="evidence" value="ECO:0007669"/>
    <property type="project" value="UniProtKB-UniRule"/>
</dbReference>
<evidence type="ECO:0000256" key="4">
    <source>
        <dbReference type="ARBA" id="ARBA00008819"/>
    </source>
</evidence>
<feature type="binding site" evidence="9 12">
    <location>
        <position position="183"/>
    </location>
    <ligand>
        <name>substrate</name>
    </ligand>
</feature>
<dbReference type="RefSeq" id="WP_216714588.1">
    <property type="nucleotide sequence ID" value="NZ_JACVEL010000011.1"/>
</dbReference>
<dbReference type="EMBL" id="JACVEL010000011">
    <property type="protein sequence ID" value="MBC9813491.1"/>
    <property type="molecule type" value="Genomic_DNA"/>
</dbReference>
<dbReference type="Pfam" id="PF06415">
    <property type="entry name" value="iPGM_N"/>
    <property type="match status" value="1"/>
</dbReference>
<keyword evidence="17" id="KW-1185">Reference proteome</keyword>
<feature type="binding site" evidence="9 13">
    <location>
        <position position="11"/>
    </location>
    <ligand>
        <name>Mn(2+)</name>
        <dbReference type="ChEBI" id="CHEBI:29035"/>
        <label>2</label>
    </ligand>
</feature>
<dbReference type="GO" id="GO:0030145">
    <property type="term" value="F:manganese ion binding"/>
    <property type="evidence" value="ECO:0007669"/>
    <property type="project" value="UniProtKB-UniRule"/>
</dbReference>
<dbReference type="SUPFAM" id="SSF64158">
    <property type="entry name" value="2,3-Bisphosphoglycerate-independent phosphoglycerate mutase, substrate-binding domain"/>
    <property type="match status" value="1"/>
</dbReference>
<dbReference type="InterPro" id="IPR006124">
    <property type="entry name" value="Metalloenzyme"/>
</dbReference>
<evidence type="ECO:0000313" key="17">
    <source>
        <dbReference type="Proteomes" id="UP000652681"/>
    </source>
</evidence>
<comment type="function">
    <text evidence="2 9">Catalyzes the interconversion of 2-phosphoglycerate and 3-phosphoglycerate.</text>
</comment>
<keyword evidence="5 9" id="KW-0479">Metal-binding</keyword>
<feature type="domain" description="BPG-independent PGAM N-terminal" evidence="15">
    <location>
        <begin position="81"/>
        <end position="294"/>
    </location>
</feature>
<dbReference type="InterPro" id="IPR017850">
    <property type="entry name" value="Alkaline_phosphatase_core_sf"/>
</dbReference>
<feature type="binding site" evidence="9 13">
    <location>
        <position position="399"/>
    </location>
    <ligand>
        <name>Mn(2+)</name>
        <dbReference type="ChEBI" id="CHEBI:29035"/>
        <label>1</label>
    </ligand>
</feature>
<dbReference type="Gene3D" id="3.40.720.10">
    <property type="entry name" value="Alkaline Phosphatase, subunit A"/>
    <property type="match status" value="1"/>
</dbReference>
<proteinExistence type="inferred from homology"/>
<dbReference type="GO" id="GO:0004619">
    <property type="term" value="F:phosphoglycerate mutase activity"/>
    <property type="evidence" value="ECO:0007669"/>
    <property type="project" value="UniProtKB-UniRule"/>
</dbReference>
<evidence type="ECO:0000256" key="1">
    <source>
        <dbReference type="ARBA" id="ARBA00000370"/>
    </source>
</evidence>
<evidence type="ECO:0000259" key="14">
    <source>
        <dbReference type="Pfam" id="PF01676"/>
    </source>
</evidence>
<feature type="binding site" evidence="9 12">
    <location>
        <position position="122"/>
    </location>
    <ligand>
        <name>substrate</name>
    </ligand>
</feature>
<dbReference type="HAMAP" id="MF_01038">
    <property type="entry name" value="GpmI"/>
    <property type="match status" value="1"/>
</dbReference>
<feature type="binding site" evidence="9 12">
    <location>
        <position position="332"/>
    </location>
    <ligand>
        <name>substrate</name>
    </ligand>
</feature>
<sequence length="506" mass="56371">MKSHFGLIILDGWGIGDHSQSDAVFNAKTPYMDYLTKMYPNATLLTSGENVGLPDGQMGNSEVGHLNIGAGRIVYQELTRINKSIREGELFQNQTLLDAFNYAKQHNKKVHFIGLVSKGGVHSSQEHLYALCAMASSNGLKDVFIHAFTDGRDCDPKSGLQFVMELENNLKDTVGQVASVIGRYYAMDRDKRWERVKKAYDLLVKGAGTPYAHVQDAIAQSYENGVTDEFIEPSVMVTKEGKPVAVIEDGDVVINFNFRTDRPREISMVLTQQDFPELDMHQLKLYYVTMTNYDATFKDVHVVFEKDNLKNTLGEVLSKMDKTQVRIAETEKYPHVTFFFNGGREEVFPLESRILVNSPKVATYDLQPEMSAIEVKNKICNAIEHDQPNFICLNFANPDMVGHTGVYSAIVKAVETVDACLKEVVETGLKYGYEFLIIADHGNADYALNPDGSPNTAHSLNPVPVVLVTTDEEVEIRNGILADVAPTILRRMNIAAPIEMTGESLV</sequence>
<comment type="subunit">
    <text evidence="9">Monomer.</text>
</comment>
<name>A0A8J6PKE4_9FLAO</name>
<dbReference type="CDD" id="cd16010">
    <property type="entry name" value="iPGM"/>
    <property type="match status" value="1"/>
</dbReference>
<dbReference type="NCBIfam" id="TIGR01307">
    <property type="entry name" value="pgm_bpd_ind"/>
    <property type="match status" value="1"/>
</dbReference>
<keyword evidence="6 9" id="KW-0324">Glycolysis</keyword>
<evidence type="ECO:0000256" key="2">
    <source>
        <dbReference type="ARBA" id="ARBA00002315"/>
    </source>
</evidence>
<feature type="binding site" evidence="9 13">
    <location>
        <position position="403"/>
    </location>
    <ligand>
        <name>Mn(2+)</name>
        <dbReference type="ChEBI" id="CHEBI:29035"/>
        <label>1</label>
    </ligand>
</feature>
<feature type="binding site" evidence="9 13">
    <location>
        <position position="61"/>
    </location>
    <ligand>
        <name>Mn(2+)</name>
        <dbReference type="ChEBI" id="CHEBI:29035"/>
        <label>2</label>
    </ligand>
</feature>
<dbReference type="InterPro" id="IPR005995">
    <property type="entry name" value="Pgm_bpd_ind"/>
</dbReference>
<feature type="binding site" evidence="9 13">
    <location>
        <position position="458"/>
    </location>
    <ligand>
        <name>Mn(2+)</name>
        <dbReference type="ChEBI" id="CHEBI:29035"/>
        <label>1</label>
    </ligand>
</feature>
<dbReference type="PANTHER" id="PTHR31637">
    <property type="entry name" value="2,3-BISPHOSPHOGLYCERATE-INDEPENDENT PHOSPHOGLYCERATE MUTASE"/>
    <property type="match status" value="1"/>
</dbReference>
<keyword evidence="7 9" id="KW-0464">Manganese</keyword>
<dbReference type="Proteomes" id="UP000652681">
    <property type="component" value="Unassembled WGS sequence"/>
</dbReference>
<evidence type="ECO:0000256" key="12">
    <source>
        <dbReference type="PIRSR" id="PIRSR001492-2"/>
    </source>
</evidence>
<feature type="domain" description="Metalloenzyme" evidence="14">
    <location>
        <begin position="5"/>
        <end position="494"/>
    </location>
</feature>
<protein>
    <recommendedName>
        <fullName evidence="9 10">2,3-bisphosphoglycerate-independent phosphoglycerate mutase</fullName>
        <shortName evidence="9">BPG-independent PGAM</shortName>
        <shortName evidence="9">Phosphoglyceromutase</shortName>
        <shortName evidence="9">iPGM</shortName>
        <ecNumber evidence="9 10">5.4.2.12</ecNumber>
    </recommendedName>
</protein>
<dbReference type="FunFam" id="3.40.1450.10:FF:000002">
    <property type="entry name" value="2,3-bisphosphoglycerate-independent phosphoglycerate mutase"/>
    <property type="match status" value="1"/>
</dbReference>
<comment type="similarity">
    <text evidence="4 9">Belongs to the BPG-independent phosphoglycerate mutase family.</text>
</comment>
<evidence type="ECO:0000256" key="13">
    <source>
        <dbReference type="PIRSR" id="PIRSR001492-3"/>
    </source>
</evidence>
<evidence type="ECO:0000256" key="10">
    <source>
        <dbReference type="NCBIfam" id="TIGR01307"/>
    </source>
</evidence>
<feature type="binding site" evidence="9 12">
    <location>
        <begin position="259"/>
        <end position="262"/>
    </location>
    <ligand>
        <name>substrate</name>
    </ligand>
</feature>
<organism evidence="16 17">
    <name type="scientific">Taishania pollutisoli</name>
    <dbReference type="NCBI Taxonomy" id="2766479"/>
    <lineage>
        <taxon>Bacteria</taxon>
        <taxon>Pseudomonadati</taxon>
        <taxon>Bacteroidota</taxon>
        <taxon>Flavobacteriia</taxon>
        <taxon>Flavobacteriales</taxon>
        <taxon>Crocinitomicaceae</taxon>
        <taxon>Taishania</taxon>
    </lineage>
</organism>
<dbReference type="UniPathway" id="UPA00109">
    <property type="reaction ID" value="UER00186"/>
</dbReference>
<evidence type="ECO:0000259" key="15">
    <source>
        <dbReference type="Pfam" id="PF06415"/>
    </source>
</evidence>
<dbReference type="InterPro" id="IPR036646">
    <property type="entry name" value="PGAM_B_sf"/>
</dbReference>
<feature type="binding site" evidence="9 13">
    <location>
        <position position="441"/>
    </location>
    <ligand>
        <name>Mn(2+)</name>
        <dbReference type="ChEBI" id="CHEBI:29035"/>
        <label>2</label>
    </ligand>
</feature>
<feature type="active site" description="Phosphoserine intermediate" evidence="9 11">
    <location>
        <position position="61"/>
    </location>
</feature>
<evidence type="ECO:0000256" key="5">
    <source>
        <dbReference type="ARBA" id="ARBA00022723"/>
    </source>
</evidence>
<dbReference type="SUPFAM" id="SSF53649">
    <property type="entry name" value="Alkaline phosphatase-like"/>
    <property type="match status" value="1"/>
</dbReference>
<dbReference type="InterPro" id="IPR011258">
    <property type="entry name" value="BPG-indep_PGM_N"/>
</dbReference>
<evidence type="ECO:0000256" key="8">
    <source>
        <dbReference type="ARBA" id="ARBA00023235"/>
    </source>
</evidence>
<evidence type="ECO:0000256" key="9">
    <source>
        <dbReference type="HAMAP-Rule" id="MF_01038"/>
    </source>
</evidence>
<keyword evidence="8 9" id="KW-0413">Isomerase</keyword>
<dbReference type="PIRSF" id="PIRSF001492">
    <property type="entry name" value="IPGAM"/>
    <property type="match status" value="1"/>
</dbReference>
<feature type="binding site" evidence="9 12">
    <location>
        <begin position="152"/>
        <end position="153"/>
    </location>
    <ligand>
        <name>substrate</name>
    </ligand>
</feature>
<reference evidence="16" key="1">
    <citation type="submission" date="2020-09" db="EMBL/GenBank/DDBJ databases">
        <title>Taishania pollutisoli gen. nov., sp. nov., Isolated from Tetrabromobisphenol A-Contaminated Soil.</title>
        <authorList>
            <person name="Chen Q."/>
        </authorList>
    </citation>
    <scope>NUCLEOTIDE SEQUENCE</scope>
    <source>
        <strain evidence="16">CZZ-1</strain>
    </source>
</reference>
<dbReference type="AlphaFoldDB" id="A0A8J6PKE4"/>
<evidence type="ECO:0000256" key="11">
    <source>
        <dbReference type="PIRSR" id="PIRSR001492-1"/>
    </source>
</evidence>
<comment type="caution">
    <text evidence="16">The sequence shown here is derived from an EMBL/GenBank/DDBJ whole genome shotgun (WGS) entry which is preliminary data.</text>
</comment>
<dbReference type="PANTHER" id="PTHR31637:SF0">
    <property type="entry name" value="2,3-BISPHOSPHOGLYCERATE-INDEPENDENT PHOSPHOGLYCERATE MUTASE"/>
    <property type="match status" value="1"/>
</dbReference>
<dbReference type="Gene3D" id="3.40.1450.10">
    <property type="entry name" value="BPG-independent phosphoglycerate mutase, domain B"/>
    <property type="match status" value="1"/>
</dbReference>
<comment type="catalytic activity">
    <reaction evidence="1 9">
        <text>(2R)-2-phosphoglycerate = (2R)-3-phosphoglycerate</text>
        <dbReference type="Rhea" id="RHEA:15901"/>
        <dbReference type="ChEBI" id="CHEBI:58272"/>
        <dbReference type="ChEBI" id="CHEBI:58289"/>
        <dbReference type="EC" id="5.4.2.12"/>
    </reaction>
</comment>
<evidence type="ECO:0000256" key="6">
    <source>
        <dbReference type="ARBA" id="ARBA00023152"/>
    </source>
</evidence>
<accession>A0A8J6PKE4</accession>
<gene>
    <name evidence="9" type="primary">gpmI</name>
    <name evidence="16" type="ORF">H9Y05_13520</name>
</gene>
<dbReference type="EC" id="5.4.2.12" evidence="9 10"/>
<dbReference type="GO" id="GO:0006007">
    <property type="term" value="P:glucose catabolic process"/>
    <property type="evidence" value="ECO:0007669"/>
    <property type="project" value="InterPro"/>
</dbReference>
<evidence type="ECO:0000256" key="7">
    <source>
        <dbReference type="ARBA" id="ARBA00023211"/>
    </source>
</evidence>
<feature type="binding site" evidence="9 12">
    <location>
        <position position="189"/>
    </location>
    <ligand>
        <name>substrate</name>
    </ligand>
</feature>
<evidence type="ECO:0000256" key="3">
    <source>
        <dbReference type="ARBA" id="ARBA00004798"/>
    </source>
</evidence>
<comment type="cofactor">
    <cofactor evidence="9">
        <name>Mn(2+)</name>
        <dbReference type="ChEBI" id="CHEBI:29035"/>
    </cofactor>
    <text evidence="9">Binds 2 manganese ions per subunit.</text>
</comment>
<dbReference type="GO" id="GO:0005829">
    <property type="term" value="C:cytosol"/>
    <property type="evidence" value="ECO:0007669"/>
    <property type="project" value="TreeGrafter"/>
</dbReference>